<reference evidence="1 2" key="1">
    <citation type="journal article" date="2016" name="C (Basel)">
        <title>Selective Growth of and Electricity Production by Marine Exoelectrogenic Bacteria in Self-Aggregated Hydrogel of Microbially Reduced Graphene Oxide.</title>
        <authorList>
            <person name="Yoshida N."/>
            <person name="Goto Y."/>
            <person name="Miyata Y."/>
        </authorList>
    </citation>
    <scope>NUCLEOTIDE SEQUENCE [LARGE SCALE GENOMIC DNA]</scope>
    <source>
        <strain evidence="1 2">NIT-T3</strain>
    </source>
</reference>
<keyword evidence="2" id="KW-1185">Reference proteome</keyword>
<evidence type="ECO:0000313" key="1">
    <source>
        <dbReference type="EMBL" id="BCR04630.1"/>
    </source>
</evidence>
<organism evidence="1 2">
    <name type="scientific">Desulfuromonas versatilis</name>
    <dbReference type="NCBI Taxonomy" id="2802975"/>
    <lineage>
        <taxon>Bacteria</taxon>
        <taxon>Pseudomonadati</taxon>
        <taxon>Thermodesulfobacteriota</taxon>
        <taxon>Desulfuromonadia</taxon>
        <taxon>Desulfuromonadales</taxon>
        <taxon>Desulfuromonadaceae</taxon>
        <taxon>Desulfuromonas</taxon>
    </lineage>
</organism>
<dbReference type="RefSeq" id="WP_221252085.1">
    <property type="nucleotide sequence ID" value="NZ_AP024355.1"/>
</dbReference>
<dbReference type="EMBL" id="AP024355">
    <property type="protein sequence ID" value="BCR04630.1"/>
    <property type="molecule type" value="Genomic_DNA"/>
</dbReference>
<protein>
    <recommendedName>
        <fullName evidence="3">PsbP C-terminal domain-containing protein</fullName>
    </recommendedName>
</protein>
<evidence type="ECO:0000313" key="2">
    <source>
        <dbReference type="Proteomes" id="UP001319827"/>
    </source>
</evidence>
<proteinExistence type="predicted"/>
<dbReference type="Proteomes" id="UP001319827">
    <property type="component" value="Chromosome"/>
</dbReference>
<reference evidence="1 2" key="2">
    <citation type="journal article" date="2021" name="Int. J. Syst. Evol. Microbiol.">
        <title>Isolation and Polyphasic Characterization of Desulfuromonas versatilis sp. Nov., an Electrogenic Bacteria Capable of Versatile Metabolism Isolated from a Graphene Oxide-Reducing Enrichment Culture.</title>
        <authorList>
            <person name="Xie L."/>
            <person name="Yoshida N."/>
            <person name="Ishii S."/>
            <person name="Meng L."/>
        </authorList>
    </citation>
    <scope>NUCLEOTIDE SEQUENCE [LARGE SCALE GENOMIC DNA]</scope>
    <source>
        <strain evidence="1 2">NIT-T3</strain>
    </source>
</reference>
<name>A0ABN6DX70_9BACT</name>
<sequence>MARFAKPEFSIPAFCGYRLPRIAMRLIAAAGIVLALSCCSGPGQITGGDKRIQETYYYDANLEFALEHPRKWTRTRVAAEGYPQVPYAIRLGPPARKDEAGQIRVTITSIPPTLARGGYAALQANYLQASPGFVLESEAAVPLTYTPAWQVTGQNAERTALVYLITSNRRAYIIELSAPTAAFDKYRPVFEALAQSFLPLD</sequence>
<accession>A0ABN6DX70</accession>
<evidence type="ECO:0008006" key="3">
    <source>
        <dbReference type="Google" id="ProtNLM"/>
    </source>
</evidence>
<dbReference type="Gene3D" id="3.40.1000.10">
    <property type="entry name" value="Mog1/PsbP, alpha/beta/alpha sandwich"/>
    <property type="match status" value="1"/>
</dbReference>
<gene>
    <name evidence="1" type="ORF">DESUT3_16990</name>
</gene>